<evidence type="ECO:0000313" key="2">
    <source>
        <dbReference type="Proteomes" id="UP000283433"/>
    </source>
</evidence>
<protein>
    <recommendedName>
        <fullName evidence="3">Transcriptional regulator</fullName>
    </recommendedName>
</protein>
<dbReference type="AlphaFoldDB" id="A0A419S211"/>
<accession>A0A419S211</accession>
<dbReference type="Proteomes" id="UP000283433">
    <property type="component" value="Unassembled WGS sequence"/>
</dbReference>
<organism evidence="1 2">
    <name type="scientific">Pelobium manganitolerans</name>
    <dbReference type="NCBI Taxonomy" id="1842495"/>
    <lineage>
        <taxon>Bacteria</taxon>
        <taxon>Pseudomonadati</taxon>
        <taxon>Bacteroidota</taxon>
        <taxon>Sphingobacteriia</taxon>
        <taxon>Sphingobacteriales</taxon>
        <taxon>Sphingobacteriaceae</taxon>
        <taxon>Pelobium</taxon>
    </lineage>
</organism>
<dbReference type="OrthoDB" id="1442826at2"/>
<proteinExistence type="predicted"/>
<gene>
    <name evidence="1" type="ORF">BCY91_10985</name>
</gene>
<keyword evidence="2" id="KW-1185">Reference proteome</keyword>
<evidence type="ECO:0000313" key="1">
    <source>
        <dbReference type="EMBL" id="RKD12769.1"/>
    </source>
</evidence>
<sequence length="111" mass="12810">MAKSRKNRACEIKDDFFLMPLRNFLEGIKKDPRIRTTHTALYLTLYGLWLENNAAAFFPVPRAVVMQKAKISSKATWHQAIAELDEYGYLKYCPTRQKTNVSTVSLLTQEP</sequence>
<comment type="caution">
    <text evidence="1">The sequence shown here is derived from an EMBL/GenBank/DDBJ whole genome shotgun (WGS) entry which is preliminary data.</text>
</comment>
<dbReference type="RefSeq" id="WP_147387951.1">
    <property type="nucleotide sequence ID" value="NZ_MBTA01000029.1"/>
</dbReference>
<reference evidence="1 2" key="1">
    <citation type="submission" date="2016-07" db="EMBL/GenBank/DDBJ databases">
        <title>Genome of Pelobium manganitolerans.</title>
        <authorList>
            <person name="Wu S."/>
            <person name="Wang G."/>
        </authorList>
    </citation>
    <scope>NUCLEOTIDE SEQUENCE [LARGE SCALE GENOMIC DNA]</scope>
    <source>
        <strain evidence="1 2">YS-25</strain>
    </source>
</reference>
<evidence type="ECO:0008006" key="3">
    <source>
        <dbReference type="Google" id="ProtNLM"/>
    </source>
</evidence>
<dbReference type="EMBL" id="MBTA01000029">
    <property type="protein sequence ID" value="RKD12769.1"/>
    <property type="molecule type" value="Genomic_DNA"/>
</dbReference>
<name>A0A419S211_9SPHI</name>